<dbReference type="EMBL" id="FOLM01000010">
    <property type="protein sequence ID" value="SFD12483.1"/>
    <property type="molecule type" value="Genomic_DNA"/>
</dbReference>
<proteinExistence type="predicted"/>
<sequence>MNRRFTAVRRAWETFYCQVCGWWYPERHRHG</sequence>
<keyword evidence="2" id="KW-1185">Reference proteome</keyword>
<organism evidence="1 2">
    <name type="scientific">Streptomyces aidingensis</name>
    <dbReference type="NCBI Taxonomy" id="910347"/>
    <lineage>
        <taxon>Bacteria</taxon>
        <taxon>Bacillati</taxon>
        <taxon>Actinomycetota</taxon>
        <taxon>Actinomycetes</taxon>
        <taxon>Kitasatosporales</taxon>
        <taxon>Streptomycetaceae</taxon>
        <taxon>Streptomyces</taxon>
    </lineage>
</organism>
<accession>A0A1I1PZR3</accession>
<name>A0A1I1PZR3_9ACTN</name>
<evidence type="ECO:0000313" key="2">
    <source>
        <dbReference type="Proteomes" id="UP000199207"/>
    </source>
</evidence>
<dbReference type="Proteomes" id="UP000199207">
    <property type="component" value="Unassembled WGS sequence"/>
</dbReference>
<protein>
    <submittedName>
        <fullName evidence="1">Uncharacterized protein</fullName>
    </submittedName>
</protein>
<gene>
    <name evidence="1" type="ORF">SAMN05421773_11012</name>
</gene>
<evidence type="ECO:0000313" key="1">
    <source>
        <dbReference type="EMBL" id="SFD12483.1"/>
    </source>
</evidence>
<dbReference type="AlphaFoldDB" id="A0A1I1PZR3"/>
<reference evidence="1 2" key="1">
    <citation type="submission" date="2016-10" db="EMBL/GenBank/DDBJ databases">
        <authorList>
            <person name="de Groot N.N."/>
        </authorList>
    </citation>
    <scope>NUCLEOTIDE SEQUENCE [LARGE SCALE GENOMIC DNA]</scope>
    <source>
        <strain evidence="1 2">CGMCC 4.5739</strain>
    </source>
</reference>
<dbReference type="STRING" id="910347.SAMN05421773_11012"/>